<protein>
    <recommendedName>
        <fullName evidence="2">SHOCT domain-containing protein</fullName>
    </recommendedName>
</protein>
<dbReference type="InterPro" id="IPR018649">
    <property type="entry name" value="SHOCT"/>
</dbReference>
<dbReference type="RefSeq" id="WP_152281591.1">
    <property type="nucleotide sequence ID" value="NZ_WFLI01000004.1"/>
</dbReference>
<dbReference type="Proteomes" id="UP000468717">
    <property type="component" value="Unassembled WGS sequence"/>
</dbReference>
<evidence type="ECO:0000313" key="4">
    <source>
        <dbReference type="Proteomes" id="UP000468717"/>
    </source>
</evidence>
<name>A0A6I1ICG7_9BURK</name>
<dbReference type="AlphaFoldDB" id="A0A6I1ICG7"/>
<reference evidence="3 4" key="1">
    <citation type="submission" date="2019-10" db="EMBL/GenBank/DDBJ databases">
        <title>Three novel species isolated from a subtropical stream in China.</title>
        <authorList>
            <person name="Lu H."/>
        </authorList>
    </citation>
    <scope>NUCLEOTIDE SEQUENCE [LARGE SCALE GENOMIC DNA]</scope>
    <source>
        <strain evidence="3 4">FT13W</strain>
    </source>
</reference>
<evidence type="ECO:0000256" key="1">
    <source>
        <dbReference type="SAM" id="Phobius"/>
    </source>
</evidence>
<keyword evidence="4" id="KW-1185">Reference proteome</keyword>
<accession>A0A6I1ICG7</accession>
<gene>
    <name evidence="3" type="ORF">GCN75_04745</name>
</gene>
<organism evidence="3 4">
    <name type="scientific">Janthinobacterium violaceinigrum</name>
    <dbReference type="NCBI Taxonomy" id="2654252"/>
    <lineage>
        <taxon>Bacteria</taxon>
        <taxon>Pseudomonadati</taxon>
        <taxon>Pseudomonadota</taxon>
        <taxon>Betaproteobacteria</taxon>
        <taxon>Burkholderiales</taxon>
        <taxon>Oxalobacteraceae</taxon>
        <taxon>Janthinobacterium</taxon>
    </lineage>
</organism>
<evidence type="ECO:0000313" key="3">
    <source>
        <dbReference type="EMBL" id="KAB8066026.1"/>
    </source>
</evidence>
<keyword evidence="1" id="KW-1133">Transmembrane helix</keyword>
<keyword evidence="1" id="KW-0472">Membrane</keyword>
<keyword evidence="1" id="KW-0812">Transmembrane</keyword>
<sequence>MTLPSHPSLAGLRQRGLITAQEFDEAMDELDILALPDEDDFDMPRLAAGAGLADTLAWLLRTDLLPQDAFLQRVRELPRQHDGAALQERQQLAAAALKQVNRLAVDTLYDENLIDQWQRDAAHASLPGDRMLASPIAALRDMLRQGTLTAQQFETLRQRTRQHGSELARIIVEGAARQARQDRPAYARPATWVLAALMLLVLAFAGRAIVGGRAAASRATGIEGQAVERSDLQQRAAQAVESARVPGASADLSITVVQDGAAPPP</sequence>
<dbReference type="Pfam" id="PF09851">
    <property type="entry name" value="SHOCT"/>
    <property type="match status" value="1"/>
</dbReference>
<comment type="caution">
    <text evidence="3">The sequence shown here is derived from an EMBL/GenBank/DDBJ whole genome shotgun (WGS) entry which is preliminary data.</text>
</comment>
<dbReference type="EMBL" id="WFLI01000004">
    <property type="protein sequence ID" value="KAB8066026.1"/>
    <property type="molecule type" value="Genomic_DNA"/>
</dbReference>
<proteinExistence type="predicted"/>
<feature type="domain" description="SHOCT" evidence="2">
    <location>
        <begin position="9"/>
        <end position="30"/>
    </location>
</feature>
<evidence type="ECO:0000259" key="2">
    <source>
        <dbReference type="Pfam" id="PF09851"/>
    </source>
</evidence>
<feature type="transmembrane region" description="Helical" evidence="1">
    <location>
        <begin position="190"/>
        <end position="210"/>
    </location>
</feature>